<organism evidence="1 2">
    <name type="scientific">Daphnia galeata</name>
    <dbReference type="NCBI Taxonomy" id="27404"/>
    <lineage>
        <taxon>Eukaryota</taxon>
        <taxon>Metazoa</taxon>
        <taxon>Ecdysozoa</taxon>
        <taxon>Arthropoda</taxon>
        <taxon>Crustacea</taxon>
        <taxon>Branchiopoda</taxon>
        <taxon>Diplostraca</taxon>
        <taxon>Cladocera</taxon>
        <taxon>Anomopoda</taxon>
        <taxon>Daphniidae</taxon>
        <taxon>Daphnia</taxon>
    </lineage>
</organism>
<accession>A0A8J2RM45</accession>
<evidence type="ECO:0000313" key="2">
    <source>
        <dbReference type="Proteomes" id="UP000789390"/>
    </source>
</evidence>
<protein>
    <submittedName>
        <fullName evidence="1">Uncharacterized protein</fullName>
    </submittedName>
</protein>
<gene>
    <name evidence="1" type="ORF">DGAL_LOCUS6055</name>
</gene>
<evidence type="ECO:0000313" key="1">
    <source>
        <dbReference type="EMBL" id="CAH0103481.1"/>
    </source>
</evidence>
<proteinExistence type="predicted"/>
<dbReference type="AlphaFoldDB" id="A0A8J2RM45"/>
<name>A0A8J2RM45_9CRUS</name>
<dbReference type="EMBL" id="CAKKLH010000112">
    <property type="protein sequence ID" value="CAH0103481.1"/>
    <property type="molecule type" value="Genomic_DNA"/>
</dbReference>
<sequence length="161" mass="18213">MPNRCCFVPNCKAGYPGFKPCENWEGIPMMILPYTTHGCHLNLKTVQFLQLGFGFTQMMGLRSQFVLNSNSSQGKLFQSKSVHLKGKSVFWSCNSKVLYSMELNPEDTNETLVQQITRIAKEFDQAHTCKGVREEKLSNIKFCAGAVLHLEINPLSTRFLS</sequence>
<keyword evidence="2" id="KW-1185">Reference proteome</keyword>
<reference evidence="1" key="1">
    <citation type="submission" date="2021-11" db="EMBL/GenBank/DDBJ databases">
        <authorList>
            <person name="Schell T."/>
        </authorList>
    </citation>
    <scope>NUCLEOTIDE SEQUENCE</scope>
    <source>
        <strain evidence="1">M5</strain>
    </source>
</reference>
<comment type="caution">
    <text evidence="1">The sequence shown here is derived from an EMBL/GenBank/DDBJ whole genome shotgun (WGS) entry which is preliminary data.</text>
</comment>
<dbReference type="Proteomes" id="UP000789390">
    <property type="component" value="Unassembled WGS sequence"/>
</dbReference>